<keyword evidence="3" id="KW-1185">Reference proteome</keyword>
<reference evidence="2 3" key="1">
    <citation type="submission" date="2017-04" db="EMBL/GenBank/DDBJ databases">
        <title>Draft genome sequence of Marssonina coronaria NL1: causal agent of apple blotch.</title>
        <authorList>
            <person name="Cheng Q."/>
        </authorList>
    </citation>
    <scope>NUCLEOTIDE SEQUENCE [LARGE SCALE GENOMIC DNA]</scope>
    <source>
        <strain evidence="2 3">NL1</strain>
    </source>
</reference>
<dbReference type="AlphaFoldDB" id="A0A218YZV3"/>
<dbReference type="InParanoid" id="A0A218YZV3"/>
<organism evidence="2 3">
    <name type="scientific">Diplocarpon coronariae</name>
    <dbReference type="NCBI Taxonomy" id="2795749"/>
    <lineage>
        <taxon>Eukaryota</taxon>
        <taxon>Fungi</taxon>
        <taxon>Dikarya</taxon>
        <taxon>Ascomycota</taxon>
        <taxon>Pezizomycotina</taxon>
        <taxon>Leotiomycetes</taxon>
        <taxon>Helotiales</taxon>
        <taxon>Drepanopezizaceae</taxon>
        <taxon>Diplocarpon</taxon>
    </lineage>
</organism>
<dbReference type="Proteomes" id="UP000242519">
    <property type="component" value="Unassembled WGS sequence"/>
</dbReference>
<keyword evidence="1" id="KW-0812">Transmembrane</keyword>
<dbReference type="EMBL" id="MZNU01000279">
    <property type="protein sequence ID" value="OWP01347.1"/>
    <property type="molecule type" value="Genomic_DNA"/>
</dbReference>
<dbReference type="STRING" id="503106.A0A218YZV3"/>
<dbReference type="OrthoDB" id="4696326at2759"/>
<dbReference type="Gene3D" id="2.120.10.70">
    <property type="entry name" value="Fucose-specific lectin"/>
    <property type="match status" value="1"/>
</dbReference>
<comment type="caution">
    <text evidence="2">The sequence shown here is derived from an EMBL/GenBank/DDBJ whole genome shotgun (WGS) entry which is preliminary data.</text>
</comment>
<feature type="transmembrane region" description="Helical" evidence="1">
    <location>
        <begin position="104"/>
        <end position="126"/>
    </location>
</feature>
<accession>A0A218YZV3</accession>
<name>A0A218YZV3_9HELO</name>
<evidence type="ECO:0000313" key="2">
    <source>
        <dbReference type="EMBL" id="OWP01347.1"/>
    </source>
</evidence>
<keyword evidence="1" id="KW-1133">Transmembrane helix</keyword>
<protein>
    <submittedName>
        <fullName evidence="2">Uncharacterized protein</fullName>
    </submittedName>
</protein>
<gene>
    <name evidence="2" type="ORF">B2J93_2757</name>
</gene>
<evidence type="ECO:0000256" key="1">
    <source>
        <dbReference type="SAM" id="Phobius"/>
    </source>
</evidence>
<evidence type="ECO:0000313" key="3">
    <source>
        <dbReference type="Proteomes" id="UP000242519"/>
    </source>
</evidence>
<proteinExistence type="predicted"/>
<sequence length="471" mass="50844">MQKPAPAVSPVSPLSRLGNSFSPVEKGTYYPDDKIVIMTPVDQGMEAVQPNRRSSNAPELFLAAPAAAAHRSIPPRPPVPPLPPYYAEASALARPAPRAFWRRHLMWIIAIVGVILLVVGISVGLVSRTGNDSKKSGSAKALVTGPIPNNTQNSIASSCMLLNEGKTPNNFVIWQNATGELNLQVALRGTNFEPRKNISLTIPAKIGSPLSATTDVDWTTGVVTLNVFYLSGFNNITMCSVTCAPWSDDCSTVANIVIPVNVPASNFTGLAAVNVNMAKDWRVYYADQDGYLSELRGVSSGFDKGKTIGGWALNGSSIAAINVNTTTSNINIFYVDSETKALFKMQWAIDAWTKPSIVSSAFIESWNPLSGLAVSYTSKQDQLHVYYTGLDRGIYEFLGSRASQMTNTSWSTLPGRDPIWAEADVVGASLAAYGWNDQGRFYHIRNGRLAEASLVNRTWTQSSIDSSGRAS</sequence>
<dbReference type="SUPFAM" id="SSF89372">
    <property type="entry name" value="Fucose-specific lectin"/>
    <property type="match status" value="1"/>
</dbReference>
<keyword evidence="1" id="KW-0472">Membrane</keyword>